<dbReference type="STRING" id="38300.SPRI_5079"/>
<name>A0A0M4DIX5_STRPR</name>
<dbReference type="GeneID" id="97233866"/>
<dbReference type="InterPro" id="IPR016024">
    <property type="entry name" value="ARM-type_fold"/>
</dbReference>
<dbReference type="OrthoDB" id="292843at2"/>
<dbReference type="RefSeq" id="WP_053557336.1">
    <property type="nucleotide sequence ID" value="NZ_CP011340.1"/>
</dbReference>
<dbReference type="AlphaFoldDB" id="A0A0M4DIX5"/>
<dbReference type="SUPFAM" id="SSF48371">
    <property type="entry name" value="ARM repeat"/>
    <property type="match status" value="1"/>
</dbReference>
<evidence type="ECO:0000313" key="2">
    <source>
        <dbReference type="Proteomes" id="UP000060513"/>
    </source>
</evidence>
<accession>A0A0M4DIX5</accession>
<organism evidence="1">
    <name type="scientific">Streptomyces pristinaespiralis</name>
    <dbReference type="NCBI Taxonomy" id="38300"/>
    <lineage>
        <taxon>Bacteria</taxon>
        <taxon>Bacillati</taxon>
        <taxon>Actinomycetota</taxon>
        <taxon>Actinomycetes</taxon>
        <taxon>Kitasatosporales</taxon>
        <taxon>Streptomycetaceae</taxon>
        <taxon>Streptomyces</taxon>
    </lineage>
</organism>
<proteinExistence type="predicted"/>
<sequence length="711" mass="73961">MDLALALDGLDAHPWAATTHAYGSAEDLPDVLRALAGDDEEAADEAVSELYGSVLHQGTVYAAGAEVAPFLARVAAAGHKSADLLRLLGDLAGSDDECGVEPGAVREAVAAQLPLMTASLTDADPAVRQAAVWALAQTRAVGTVLPELLDRWDAEREPLVRAELLGAVARLEPAAGAALAKTVLGPEQPARLRLAAVFAHLDAGEAWDAALHRAMLSSLPASPLGGEQLDLDRAEPLCAVVEALLRRGTDAETAAAGDLLDTALRDERAEVRAEAVWAADRACRLSRSAPERLLPALLPLVTADDAPGVLSLLANLGPIAAEAAPGLAELAEAGDDDVLADRALGVLALVAPDRAAPLLARGLGRRPRGLDAAAGFRAPQDVPFPFHHELLTAVRARLTEDDLSGNEPVQLARLLRQWGGRAAAALPELHGLLPRFPLPAAPALAAIAAESAPDERRRAARVLRESAPDAPLPVAQAHFELTGETDVLLARLAKELSEASGDVAGAARAAGRLGAAGEGAAGALRGALSGADARRITPVLDADVALADALWRITGDARTVVPVLDSVFARAAGEPWFRWSAIRAARVAASLGPAGRPLVPRLEALLEDLERVPAAVLALVAVADGESLDRRSLAGLLLTAAEREANASEACDALEALGPRALTDDHLRRLNDLAERDLRVIGSGLEDRIVHADERLRVRVRAVAATLRPTP</sequence>
<dbReference type="EMBL" id="CP011340">
    <property type="protein sequence ID" value="ALC23385.1"/>
    <property type="molecule type" value="Genomic_DNA"/>
</dbReference>
<dbReference type="PATRIC" id="fig|38300.4.peg.5323"/>
<reference evidence="1 2" key="1">
    <citation type="submission" date="2015-08" db="EMBL/GenBank/DDBJ databases">
        <title>Genome sequence of the pristinamycin over-producing bacterium Streptomyces pristinaespiralis HCCB10218.</title>
        <authorList>
            <person name="Tian J."/>
            <person name="Yang J."/>
            <person name="Li L."/>
            <person name="Ruan L."/>
            <person name="Wei W."/>
            <person name="Zheng G."/>
            <person name="Wei Z."/>
            <person name="Yang S."/>
            <person name="Ge M."/>
            <person name="Jiang W."/>
            <person name="Lu Y."/>
        </authorList>
    </citation>
    <scope>NUCLEOTIDE SEQUENCE [LARGE SCALE GENOMIC DNA]</scope>
    <source>
        <strain evidence="1 2">HCCB 10218</strain>
    </source>
</reference>
<gene>
    <name evidence="1" type="ORF">SPRI_5079</name>
</gene>
<dbReference type="Proteomes" id="UP000060513">
    <property type="component" value="Chromosome"/>
</dbReference>
<protein>
    <submittedName>
        <fullName evidence="1">Uncharacterized protein</fullName>
    </submittedName>
</protein>
<evidence type="ECO:0000313" key="1">
    <source>
        <dbReference type="EMBL" id="ALC23385.1"/>
    </source>
</evidence>
<dbReference type="KEGG" id="spri:SPRI_5079"/>